<gene>
    <name evidence="1" type="ORF">GE061_005899</name>
</gene>
<sequence>MDEALANFFVYDKNVPYCDEPGCTDALLAQTEQIPNYEEDEFEREYIQKQKKNLIEEARRIRKEEMKRDLLCFGAWFAFFGLIMAGVVFLATRRNIPSEIKEVIEQSLDSNVKNWKANMGLMECHWLAKRNLLFHSDVKNDDNMSSLSFRNPAVFFLKDESDLTIEEACGLESIAYLLAELMVYAVQLKCKKTPLGPPTNKYKTILTDSYKNLMAINVEGKKFFRGTPMSGRWECKSNLAEQQAMLLAAWRYGGLVIHPGIALKQRSFINFQANEVHFSSHYIVSYTKCNPSVYYLLTVIANQPKQETVFDITKQSKEIFDKLCCAGICPNIITNDEGKVCEDHCPLVEVKNVTDLAKYCPKIWKALEDSLRTSG</sequence>
<accession>A0A6A4IMK5</accession>
<proteinExistence type="predicted"/>
<evidence type="ECO:0000313" key="2">
    <source>
        <dbReference type="Proteomes" id="UP000466442"/>
    </source>
</evidence>
<comment type="caution">
    <text evidence="1">The sequence shown here is derived from an EMBL/GenBank/DDBJ whole genome shotgun (WGS) entry which is preliminary data.</text>
</comment>
<dbReference type="Proteomes" id="UP000466442">
    <property type="component" value="Unassembled WGS sequence"/>
</dbReference>
<reference evidence="1" key="1">
    <citation type="journal article" date="2021" name="Mol. Ecol. Resour.">
        <title>Apolygus lucorum genome provides insights into omnivorousness and mesophyll feeding.</title>
        <authorList>
            <person name="Liu Y."/>
            <person name="Liu H."/>
            <person name="Wang H."/>
            <person name="Huang T."/>
            <person name="Liu B."/>
            <person name="Yang B."/>
            <person name="Yin L."/>
            <person name="Li B."/>
            <person name="Zhang Y."/>
            <person name="Zhang S."/>
            <person name="Jiang F."/>
            <person name="Zhang X."/>
            <person name="Ren Y."/>
            <person name="Wang B."/>
            <person name="Wang S."/>
            <person name="Lu Y."/>
            <person name="Wu K."/>
            <person name="Fan W."/>
            <person name="Wang G."/>
        </authorList>
    </citation>
    <scope>NUCLEOTIDE SEQUENCE</scope>
    <source>
        <strain evidence="1">12Hb</strain>
    </source>
</reference>
<evidence type="ECO:0000313" key="1">
    <source>
        <dbReference type="EMBL" id="KAF6201450.1"/>
    </source>
</evidence>
<organism evidence="1 2">
    <name type="scientific">Apolygus lucorum</name>
    <name type="common">Small green plant bug</name>
    <name type="synonym">Lygocoris lucorum</name>
    <dbReference type="NCBI Taxonomy" id="248454"/>
    <lineage>
        <taxon>Eukaryota</taxon>
        <taxon>Metazoa</taxon>
        <taxon>Ecdysozoa</taxon>
        <taxon>Arthropoda</taxon>
        <taxon>Hexapoda</taxon>
        <taxon>Insecta</taxon>
        <taxon>Pterygota</taxon>
        <taxon>Neoptera</taxon>
        <taxon>Paraneoptera</taxon>
        <taxon>Hemiptera</taxon>
        <taxon>Heteroptera</taxon>
        <taxon>Panheteroptera</taxon>
        <taxon>Cimicomorpha</taxon>
        <taxon>Miridae</taxon>
        <taxon>Mirini</taxon>
        <taxon>Apolygus</taxon>
    </lineage>
</organism>
<dbReference type="AlphaFoldDB" id="A0A6A4IMK5"/>
<dbReference type="EMBL" id="WIXP02000013">
    <property type="protein sequence ID" value="KAF6201450.1"/>
    <property type="molecule type" value="Genomic_DNA"/>
</dbReference>
<keyword evidence="2" id="KW-1185">Reference proteome</keyword>
<protein>
    <submittedName>
        <fullName evidence="1">Uncharacterized protein</fullName>
    </submittedName>
</protein>
<name>A0A6A4IMK5_APOLU</name>